<evidence type="ECO:0000313" key="2">
    <source>
        <dbReference type="EMBL" id="EST45729.1"/>
    </source>
</evidence>
<evidence type="ECO:0000256" key="1">
    <source>
        <dbReference type="SAM" id="Coils"/>
    </source>
</evidence>
<evidence type="ECO:0000313" key="3">
    <source>
        <dbReference type="EMBL" id="KAH0576547.1"/>
    </source>
</evidence>
<dbReference type="Proteomes" id="UP000018208">
    <property type="component" value="Unassembled WGS sequence"/>
</dbReference>
<sequence length="211" mass="24665">MKQSESQIRQLYYTYSLDLWKKAQLIEQQDKQYAYLQYKRSLEAMKIYISQTQFKVQSQALYDQMFIQFNIFTDQNGYSSQSATPIHSQSFQQDITNSLIKLNSPIQQAKTLLDNKNFIDAAKILQQQEQTEEVQLLLDEAKKNISIVQELKNQIQEEQKQIQSTNDQFTKVSHLRQIINLLNQIGNQKSLDLIPEVEKQISIESKGVPLI</sequence>
<reference evidence="3" key="2">
    <citation type="submission" date="2020-12" db="EMBL/GenBank/DDBJ databases">
        <title>New Spironucleus salmonicida genome in near-complete chromosomes.</title>
        <authorList>
            <person name="Xu F."/>
            <person name="Kurt Z."/>
            <person name="Jimenez-Gonzalez A."/>
            <person name="Astvaldsson A."/>
            <person name="Andersson J.O."/>
            <person name="Svard S.G."/>
        </authorList>
    </citation>
    <scope>NUCLEOTIDE SEQUENCE</scope>
    <source>
        <strain evidence="3">ATCC 50377</strain>
    </source>
</reference>
<name>V6LY61_9EUKA</name>
<dbReference type="AlphaFoldDB" id="V6LY61"/>
<keyword evidence="4" id="KW-1185">Reference proteome</keyword>
<dbReference type="EMBL" id="AUWU02000002">
    <property type="protein sequence ID" value="KAH0576547.1"/>
    <property type="molecule type" value="Genomic_DNA"/>
</dbReference>
<evidence type="ECO:0000313" key="4">
    <source>
        <dbReference type="Proteomes" id="UP000018208"/>
    </source>
</evidence>
<accession>V6LY61</accession>
<gene>
    <name evidence="2" type="ORF">SS50377_14301</name>
    <name evidence="3" type="ORF">SS50377_22111</name>
</gene>
<proteinExistence type="predicted"/>
<feature type="coiled-coil region" evidence="1">
    <location>
        <begin position="124"/>
        <end position="168"/>
    </location>
</feature>
<organism evidence="2">
    <name type="scientific">Spironucleus salmonicida</name>
    <dbReference type="NCBI Taxonomy" id="348837"/>
    <lineage>
        <taxon>Eukaryota</taxon>
        <taxon>Metamonada</taxon>
        <taxon>Diplomonadida</taxon>
        <taxon>Hexamitidae</taxon>
        <taxon>Hexamitinae</taxon>
        <taxon>Spironucleus</taxon>
    </lineage>
</organism>
<dbReference type="EMBL" id="KI546089">
    <property type="protein sequence ID" value="EST45729.1"/>
    <property type="molecule type" value="Genomic_DNA"/>
</dbReference>
<protein>
    <submittedName>
        <fullName evidence="2">Uncharacterized protein</fullName>
    </submittedName>
</protein>
<dbReference type="VEuPathDB" id="GiardiaDB:SS50377_22111"/>
<keyword evidence="1" id="KW-0175">Coiled coil</keyword>
<reference evidence="2 3" key="1">
    <citation type="journal article" date="2014" name="PLoS Genet.">
        <title>The Genome of Spironucleus salmonicida Highlights a Fish Pathogen Adapted to Fluctuating Environments.</title>
        <authorList>
            <person name="Xu F."/>
            <person name="Jerlstrom-Hultqvist J."/>
            <person name="Einarsson E."/>
            <person name="Astvaldsson A."/>
            <person name="Svard S.G."/>
            <person name="Andersson J.O."/>
        </authorList>
    </citation>
    <scope>NUCLEOTIDE SEQUENCE</scope>
    <source>
        <strain evidence="3">ATCC 50377</strain>
    </source>
</reference>